<accession>A0ABP0VK54</accession>
<dbReference type="Proteomes" id="UP001497444">
    <property type="component" value="Unassembled WGS sequence"/>
</dbReference>
<feature type="region of interest" description="Disordered" evidence="2">
    <location>
        <begin position="204"/>
        <end position="230"/>
    </location>
</feature>
<keyword evidence="5" id="KW-1185">Reference proteome</keyword>
<gene>
    <name evidence="4" type="ORF">CSSPJE1EN1_LOCUS29248</name>
</gene>
<evidence type="ECO:0000259" key="3">
    <source>
        <dbReference type="PROSITE" id="PS50158"/>
    </source>
</evidence>
<keyword evidence="1" id="KW-0862">Zinc</keyword>
<reference evidence="4" key="1">
    <citation type="submission" date="2024-02" db="EMBL/GenBank/DDBJ databases">
        <authorList>
            <consortium name="ELIXIR-Norway"/>
            <consortium name="Elixir Norway"/>
        </authorList>
    </citation>
    <scope>NUCLEOTIDE SEQUENCE</scope>
</reference>
<feature type="domain" description="CCHC-type" evidence="3">
    <location>
        <begin position="180"/>
        <end position="193"/>
    </location>
</feature>
<evidence type="ECO:0000256" key="1">
    <source>
        <dbReference type="PROSITE-ProRule" id="PRU00047"/>
    </source>
</evidence>
<dbReference type="PROSITE" id="PS50158">
    <property type="entry name" value="ZF_CCHC"/>
    <property type="match status" value="2"/>
</dbReference>
<feature type="compositionally biased region" description="Basic and acidic residues" evidence="2">
    <location>
        <begin position="297"/>
        <end position="310"/>
    </location>
</feature>
<proteinExistence type="predicted"/>
<dbReference type="SMART" id="SM00343">
    <property type="entry name" value="ZnF_C2HC"/>
    <property type="match status" value="2"/>
</dbReference>
<dbReference type="EMBL" id="CAXAQS010000944">
    <property type="protein sequence ID" value="CAK9253870.1"/>
    <property type="molecule type" value="Genomic_DNA"/>
</dbReference>
<keyword evidence="1" id="KW-0863">Zinc-finger</keyword>
<evidence type="ECO:0000256" key="2">
    <source>
        <dbReference type="SAM" id="MobiDB-lite"/>
    </source>
</evidence>
<organism evidence="4 5">
    <name type="scientific">Sphagnum jensenii</name>
    <dbReference type="NCBI Taxonomy" id="128206"/>
    <lineage>
        <taxon>Eukaryota</taxon>
        <taxon>Viridiplantae</taxon>
        <taxon>Streptophyta</taxon>
        <taxon>Embryophyta</taxon>
        <taxon>Bryophyta</taxon>
        <taxon>Sphagnophytina</taxon>
        <taxon>Sphagnopsida</taxon>
        <taxon>Sphagnales</taxon>
        <taxon>Sphagnaceae</taxon>
        <taxon>Sphagnum</taxon>
    </lineage>
</organism>
<keyword evidence="1" id="KW-0479">Metal-binding</keyword>
<evidence type="ECO:0000313" key="5">
    <source>
        <dbReference type="Proteomes" id="UP001497444"/>
    </source>
</evidence>
<dbReference type="SUPFAM" id="SSF57756">
    <property type="entry name" value="Retrovirus zinc finger-like domains"/>
    <property type="match status" value="1"/>
</dbReference>
<dbReference type="InterPro" id="IPR036875">
    <property type="entry name" value="Znf_CCHC_sf"/>
</dbReference>
<sequence>MEEIYGATRGPRRFSGRIGTIELEDFMQEFECWCDQQSLKNPKGFSAFIAWKALFSHLEGAPMDDWREFAQEHAAEIEQWRAFYSPDYVPLTLGGHKEALSKSSTIEPYKTPQARREAAKKGDGASTSTMAPYFNPIVEFFKTSSDGACYECGGYGHIARDCPKKGQEGSASGQHEVVQCDNCGKRGHTRNRCFQLFPELRTHAQADRQQQKKLAGKGTPGKKDASGSSQADMAAKIEALEKQLAATLALNSNASFDLTKDWMMVGTAQVEPVEARAVVTHGKAKAQEPRGAAVELDPQRREGGRQARLP</sequence>
<dbReference type="Gene3D" id="4.10.60.10">
    <property type="entry name" value="Zinc finger, CCHC-type"/>
    <property type="match status" value="1"/>
</dbReference>
<feature type="domain" description="CCHC-type" evidence="3">
    <location>
        <begin position="149"/>
        <end position="164"/>
    </location>
</feature>
<comment type="caution">
    <text evidence="4">The sequence shown here is derived from an EMBL/GenBank/DDBJ whole genome shotgun (WGS) entry which is preliminary data.</text>
</comment>
<protein>
    <recommendedName>
        <fullName evidence="3">CCHC-type domain-containing protein</fullName>
    </recommendedName>
</protein>
<name>A0ABP0VK54_9BRYO</name>
<dbReference type="PANTHER" id="PTHR23002">
    <property type="entry name" value="ZINC FINGER CCHC DOMAIN CONTAINING PROTEIN"/>
    <property type="match status" value="1"/>
</dbReference>
<dbReference type="Pfam" id="PF00098">
    <property type="entry name" value="zf-CCHC"/>
    <property type="match status" value="1"/>
</dbReference>
<dbReference type="InterPro" id="IPR001878">
    <property type="entry name" value="Znf_CCHC"/>
</dbReference>
<dbReference type="InterPro" id="IPR051714">
    <property type="entry name" value="Znf_CCHC_NABP"/>
</dbReference>
<evidence type="ECO:0000313" key="4">
    <source>
        <dbReference type="EMBL" id="CAK9253870.1"/>
    </source>
</evidence>
<feature type="region of interest" description="Disordered" evidence="2">
    <location>
        <begin position="279"/>
        <end position="310"/>
    </location>
</feature>